<protein>
    <submittedName>
        <fullName evidence="1">Uncharacterized protein</fullName>
    </submittedName>
</protein>
<proteinExistence type="predicted"/>
<dbReference type="EMBL" id="LWBP01000210">
    <property type="protein sequence ID" value="OQP53528.1"/>
    <property type="molecule type" value="Genomic_DNA"/>
</dbReference>
<name>A0A1V9F569_9BACT</name>
<evidence type="ECO:0000313" key="1">
    <source>
        <dbReference type="EMBL" id="OQP53528.1"/>
    </source>
</evidence>
<organism evidence="1 2">
    <name type="scientific">Niastella populi</name>
    <dbReference type="NCBI Taxonomy" id="550983"/>
    <lineage>
        <taxon>Bacteria</taxon>
        <taxon>Pseudomonadati</taxon>
        <taxon>Bacteroidota</taxon>
        <taxon>Chitinophagia</taxon>
        <taxon>Chitinophagales</taxon>
        <taxon>Chitinophagaceae</taxon>
        <taxon>Niastella</taxon>
    </lineage>
</organism>
<comment type="caution">
    <text evidence="1">The sequence shown here is derived from an EMBL/GenBank/DDBJ whole genome shotgun (WGS) entry which is preliminary data.</text>
</comment>
<dbReference type="AlphaFoldDB" id="A0A1V9F569"/>
<evidence type="ECO:0000313" key="2">
    <source>
        <dbReference type="Proteomes" id="UP000192276"/>
    </source>
</evidence>
<accession>A0A1V9F569</accession>
<sequence>MKTGGYLGSTYLTAGNYKYNTFVAADFAAAGIENQPYSIPVHGYTGKSVNKGIDENSIGNFRMFDL</sequence>
<dbReference type="Proteomes" id="UP000192276">
    <property type="component" value="Unassembled WGS sequence"/>
</dbReference>
<reference evidence="2" key="1">
    <citation type="submission" date="2016-04" db="EMBL/GenBank/DDBJ databases">
        <authorList>
            <person name="Chen L."/>
            <person name="Zhuang W."/>
            <person name="Wang G."/>
        </authorList>
    </citation>
    <scope>NUCLEOTIDE SEQUENCE [LARGE SCALE GENOMIC DNA]</scope>
    <source>
        <strain evidence="2">208</strain>
    </source>
</reference>
<keyword evidence="2" id="KW-1185">Reference proteome</keyword>
<gene>
    <name evidence="1" type="ORF">A4R26_05985</name>
</gene>
<dbReference type="RefSeq" id="WP_081169407.1">
    <property type="nucleotide sequence ID" value="NZ_LWBP01000210.1"/>
</dbReference>